<reference evidence="7 8" key="1">
    <citation type="journal article" date="2022" name="Res Sq">
        <title>Evolution of multicellular longitudinally dividing oral cavity symbionts (Neisseriaceae).</title>
        <authorList>
            <person name="Nyongesa S."/>
            <person name="Weber P."/>
            <person name="Bernet E."/>
            <person name="Pullido F."/>
            <person name="Nieckarz M."/>
            <person name="Delaby M."/>
            <person name="Nieves C."/>
            <person name="Viehboeck T."/>
            <person name="Krause N."/>
            <person name="Rivera-Millot A."/>
            <person name="Nakamura A."/>
            <person name="Vischer N."/>
            <person name="VanNieuwenhze M."/>
            <person name="Brun Y."/>
            <person name="Cava F."/>
            <person name="Bulgheresi S."/>
            <person name="Veyrier F."/>
        </authorList>
    </citation>
    <scope>NUCLEOTIDE SEQUENCE [LARGE SCALE GENOMIC DNA]</scope>
    <source>
        <strain evidence="7 8">SN4</strain>
    </source>
</reference>
<feature type="transmembrane region" description="Helical" evidence="6">
    <location>
        <begin position="64"/>
        <end position="85"/>
    </location>
</feature>
<keyword evidence="3 6" id="KW-0812">Transmembrane</keyword>
<keyword evidence="4 6" id="KW-1133">Transmembrane helix</keyword>
<dbReference type="EMBL" id="CP091511">
    <property type="protein sequence ID" value="UOO87933.1"/>
    <property type="molecule type" value="Genomic_DNA"/>
</dbReference>
<evidence type="ECO:0000313" key="7">
    <source>
        <dbReference type="EMBL" id="UOO87933.1"/>
    </source>
</evidence>
<sequence length="116" mass="12847">MKKIISYQLLVVALFGLVLYPIWGQEAAVSGVIGGLCYAVPTAIAVLLLNLFSQSPLLSYAGFLMAEGLKIALATVMLLLIMFFFHSQIMWLPFIIGLFLASHIVFIVFWKLNHGE</sequence>
<dbReference type="Proteomes" id="UP000832011">
    <property type="component" value="Chromosome"/>
</dbReference>
<evidence type="ECO:0000256" key="5">
    <source>
        <dbReference type="ARBA" id="ARBA00023136"/>
    </source>
</evidence>
<dbReference type="InterPro" id="IPR005598">
    <property type="entry name" value="ATP_synth_I"/>
</dbReference>
<keyword evidence="2" id="KW-1003">Cell membrane</keyword>
<accession>A0ABY4E0U1</accession>
<dbReference type="Pfam" id="PF03899">
    <property type="entry name" value="ATP-synt_I"/>
    <property type="match status" value="1"/>
</dbReference>
<evidence type="ECO:0000256" key="3">
    <source>
        <dbReference type="ARBA" id="ARBA00022692"/>
    </source>
</evidence>
<evidence type="ECO:0000256" key="1">
    <source>
        <dbReference type="ARBA" id="ARBA00004651"/>
    </source>
</evidence>
<proteinExistence type="predicted"/>
<evidence type="ECO:0000256" key="6">
    <source>
        <dbReference type="SAM" id="Phobius"/>
    </source>
</evidence>
<organism evidence="7 8">
    <name type="scientific">Vitreoscilla massiliensis</name>
    <dbReference type="NCBI Taxonomy" id="1689272"/>
    <lineage>
        <taxon>Bacteria</taxon>
        <taxon>Pseudomonadati</taxon>
        <taxon>Pseudomonadota</taxon>
        <taxon>Betaproteobacteria</taxon>
        <taxon>Neisseriales</taxon>
        <taxon>Neisseriaceae</taxon>
        <taxon>Vitreoscilla</taxon>
    </lineage>
</organism>
<dbReference type="RefSeq" id="WP_058356628.1">
    <property type="nucleotide sequence ID" value="NZ_CABKVG010000009.1"/>
</dbReference>
<keyword evidence="5 6" id="KW-0472">Membrane</keyword>
<keyword evidence="8" id="KW-1185">Reference proteome</keyword>
<name>A0ABY4E0U1_9NEIS</name>
<evidence type="ECO:0000256" key="2">
    <source>
        <dbReference type="ARBA" id="ARBA00022475"/>
    </source>
</evidence>
<evidence type="ECO:0000313" key="8">
    <source>
        <dbReference type="Proteomes" id="UP000832011"/>
    </source>
</evidence>
<gene>
    <name evidence="7" type="ORF">LVJ82_10555</name>
</gene>
<feature type="transmembrane region" description="Helical" evidence="6">
    <location>
        <begin position="91"/>
        <end position="110"/>
    </location>
</feature>
<evidence type="ECO:0000256" key="4">
    <source>
        <dbReference type="ARBA" id="ARBA00022989"/>
    </source>
</evidence>
<feature type="transmembrane region" description="Helical" evidence="6">
    <location>
        <begin position="29"/>
        <end position="52"/>
    </location>
</feature>
<protein>
    <submittedName>
        <fullName evidence="7">ATP synthase subunit I</fullName>
    </submittedName>
</protein>
<feature type="transmembrane region" description="Helical" evidence="6">
    <location>
        <begin position="7"/>
        <end position="23"/>
    </location>
</feature>
<comment type="subcellular location">
    <subcellularLocation>
        <location evidence="1">Cell membrane</location>
        <topology evidence="1">Multi-pass membrane protein</topology>
    </subcellularLocation>
</comment>